<keyword evidence="3" id="KW-1185">Reference proteome</keyword>
<reference evidence="2 3" key="1">
    <citation type="submission" date="2022-12" db="EMBL/GenBank/DDBJ databases">
        <title>Chromosome-level genome of Tegillarca granosa.</title>
        <authorList>
            <person name="Kim J."/>
        </authorList>
    </citation>
    <scope>NUCLEOTIDE SEQUENCE [LARGE SCALE GENOMIC DNA]</scope>
    <source>
        <strain evidence="2">Teg-2019</strain>
        <tissue evidence="2">Adductor muscle</tissue>
    </source>
</reference>
<evidence type="ECO:0000313" key="3">
    <source>
        <dbReference type="Proteomes" id="UP001217089"/>
    </source>
</evidence>
<protein>
    <submittedName>
        <fullName evidence="2">Uncharacterized protein</fullName>
    </submittedName>
</protein>
<gene>
    <name evidence="2" type="ORF">KUTeg_024496</name>
</gene>
<evidence type="ECO:0000256" key="1">
    <source>
        <dbReference type="ARBA" id="ARBA00022722"/>
    </source>
</evidence>
<evidence type="ECO:0000313" key="2">
    <source>
        <dbReference type="EMBL" id="KAJ8297965.1"/>
    </source>
</evidence>
<organism evidence="2 3">
    <name type="scientific">Tegillarca granosa</name>
    <name type="common">Malaysian cockle</name>
    <name type="synonym">Anadara granosa</name>
    <dbReference type="NCBI Taxonomy" id="220873"/>
    <lineage>
        <taxon>Eukaryota</taxon>
        <taxon>Metazoa</taxon>
        <taxon>Spiralia</taxon>
        <taxon>Lophotrochozoa</taxon>
        <taxon>Mollusca</taxon>
        <taxon>Bivalvia</taxon>
        <taxon>Autobranchia</taxon>
        <taxon>Pteriomorphia</taxon>
        <taxon>Arcoida</taxon>
        <taxon>Arcoidea</taxon>
        <taxon>Arcidae</taxon>
        <taxon>Tegillarca</taxon>
    </lineage>
</organism>
<dbReference type="PANTHER" id="PTHR11046">
    <property type="entry name" value="OLIGORIBONUCLEASE, MITOCHONDRIAL"/>
    <property type="match status" value="1"/>
</dbReference>
<keyword evidence="1" id="KW-0540">Nuclease</keyword>
<comment type="caution">
    <text evidence="2">The sequence shown here is derived from an EMBL/GenBank/DDBJ whole genome shotgun (WGS) entry which is preliminary data.</text>
</comment>
<dbReference type="PANTHER" id="PTHR11046:SF29">
    <property type="match status" value="1"/>
</dbReference>
<accession>A0ABQ9DYJ0</accession>
<proteinExistence type="predicted"/>
<dbReference type="Proteomes" id="UP001217089">
    <property type="component" value="Unassembled WGS sequence"/>
</dbReference>
<dbReference type="InterPro" id="IPR022894">
    <property type="entry name" value="Oligoribonuclease"/>
</dbReference>
<name>A0ABQ9DYJ0_TEGGR</name>
<dbReference type="EMBL" id="JARBDR010000923">
    <property type="protein sequence ID" value="KAJ8297965.1"/>
    <property type="molecule type" value="Genomic_DNA"/>
</dbReference>
<keyword evidence="1" id="KW-0378">Hydrolase</keyword>
<sequence>MKLPSLMKIKPVICLDLGRCIANGRFCEVLNDINVTCNDITDTDSAGYKLLTIIKNTMSDKAATEKSSRFVRNIQSVNFILNWAHLSDQERSVNFTDVCAKALSKFESLYCENKDVQANAGDEMETTSRISESETVQLIRACSKDFAKEIDEKNGVYGHFSTYLKDKNDPFKFKRYSHNRFNIFFVFGQIVYYHRKNIKNTHAYTNRLVSSTDENIKVLCFVAGCRALGLHHSGGTLKKKSHISTISEKLETIMELLKKAKDDSTRLHHQNSAGIILSNFESSTTSKHNKLPKFFLVTDFLMKYRPNASTVCNESFLLFSHIETGKKLKDMSVGKCNKLINSC</sequence>